<dbReference type="SUPFAM" id="SSF56672">
    <property type="entry name" value="DNA/RNA polymerases"/>
    <property type="match status" value="1"/>
</dbReference>
<keyword evidence="7" id="KW-0695">RNA-directed DNA polymerase</keyword>
<gene>
    <name evidence="11" type="ORF">F511_44661</name>
</gene>
<sequence length="623" mass="71465">MKAGYHQIRVKAEDVHKTAFRTHEGHYEFLVMPFGLKNAPATFQAIMNEVLRPFLRKFVLVFLDDILIFSREWNEHLVHLKQVLEVLLEHQLVLNKKKCELGLQQIEYLGHIVTGEGVTMDPRKVTAVKNWPKPATLKGLKGFLGLTGYYRKFVKDYGKIARPLTDLLKKDSFGWNDEAQTAFDKLKEVLSTAPVLRMPDFKQGFTIDCDASGRGVGAVLSQEGRPIAFFSKALAPRTLSKSTYEKELMALVLAIQHWRPYLLGRKFVVLTDHRSLTSLLKQRVTTPDQQYWLRKLLGYEFEIKYKAGAQNGAADALSRRQEEQTELTGISLPVWAEHDAIKDAVHKDPKLRNIVQDLSKETRKEGPYTLINGVLLHKGRVVVPRESIWPNKLMREAHLTPMGGHAGALKTLKRIASSFFWAGMQRDVVKFIAECDVCQRQKYAATKPAGLLQPLAVPTAIWEDVTMDFIVGLPKSRGFDVIMVVVDRLSKYAHFIMLKHPFSARGVADVFNKEVTRLHGTPQSIVSDCDPIFKSHFWKEYFRLLGTQLRMSSAYHPETDGQTEVVNRCLETYLRCFSSEQPRTWALWLHWAEYWYNTSYHTATWMTPFEIVYGRKAPKIIQF</sequence>
<dbReference type="PROSITE" id="PS50878">
    <property type="entry name" value="RT_POL"/>
    <property type="match status" value="1"/>
</dbReference>
<evidence type="ECO:0000256" key="4">
    <source>
        <dbReference type="ARBA" id="ARBA00022722"/>
    </source>
</evidence>
<keyword evidence="8" id="KW-0511">Multifunctional enzyme</keyword>
<dbReference type="GO" id="GO:0006508">
    <property type="term" value="P:proteolysis"/>
    <property type="evidence" value="ECO:0007669"/>
    <property type="project" value="UniProtKB-KW"/>
</dbReference>
<dbReference type="FunFam" id="3.10.10.10:FF:000007">
    <property type="entry name" value="Retrovirus-related Pol polyprotein from transposon 17.6-like Protein"/>
    <property type="match status" value="1"/>
</dbReference>
<keyword evidence="5" id="KW-0255">Endonuclease</keyword>
<dbReference type="InterPro" id="IPR000477">
    <property type="entry name" value="RT_dom"/>
</dbReference>
<keyword evidence="3" id="KW-0548">Nucleotidyltransferase</keyword>
<dbReference type="SUPFAM" id="SSF53098">
    <property type="entry name" value="Ribonuclease H-like"/>
    <property type="match status" value="1"/>
</dbReference>
<dbReference type="Pfam" id="PF17921">
    <property type="entry name" value="Integrase_H2C2"/>
    <property type="match status" value="1"/>
</dbReference>
<dbReference type="FunFam" id="3.30.70.270:FF:000003">
    <property type="entry name" value="Transposon Ty3-G Gag-Pol polyprotein"/>
    <property type="match status" value="1"/>
</dbReference>
<accession>A0A2Z7A4U3</accession>
<feature type="domain" description="Reverse transcriptase" evidence="9">
    <location>
        <begin position="1"/>
        <end position="113"/>
    </location>
</feature>
<dbReference type="GO" id="GO:0003676">
    <property type="term" value="F:nucleic acid binding"/>
    <property type="evidence" value="ECO:0007669"/>
    <property type="project" value="InterPro"/>
</dbReference>
<keyword evidence="6" id="KW-0378">Hydrolase</keyword>
<evidence type="ECO:0000256" key="7">
    <source>
        <dbReference type="ARBA" id="ARBA00022918"/>
    </source>
</evidence>
<proteinExistence type="predicted"/>
<dbReference type="FunFam" id="3.10.20.370:FF:000001">
    <property type="entry name" value="Retrovirus-related Pol polyprotein from transposon 17.6-like protein"/>
    <property type="match status" value="1"/>
</dbReference>
<dbReference type="InterPro" id="IPR012337">
    <property type="entry name" value="RNaseH-like_sf"/>
</dbReference>
<reference evidence="11 12" key="1">
    <citation type="journal article" date="2015" name="Proc. Natl. Acad. Sci. U.S.A.">
        <title>The resurrection genome of Boea hygrometrica: A blueprint for survival of dehydration.</title>
        <authorList>
            <person name="Xiao L."/>
            <person name="Yang G."/>
            <person name="Zhang L."/>
            <person name="Yang X."/>
            <person name="Zhao S."/>
            <person name="Ji Z."/>
            <person name="Zhou Q."/>
            <person name="Hu M."/>
            <person name="Wang Y."/>
            <person name="Chen M."/>
            <person name="Xu Y."/>
            <person name="Jin H."/>
            <person name="Xiao X."/>
            <person name="Hu G."/>
            <person name="Bao F."/>
            <person name="Hu Y."/>
            <person name="Wan P."/>
            <person name="Li L."/>
            <person name="Deng X."/>
            <person name="Kuang T."/>
            <person name="Xiang C."/>
            <person name="Zhu J.K."/>
            <person name="Oliver M.J."/>
            <person name="He Y."/>
        </authorList>
    </citation>
    <scope>NUCLEOTIDE SEQUENCE [LARGE SCALE GENOMIC DNA]</scope>
    <source>
        <strain evidence="12">cv. XS01</strain>
    </source>
</reference>
<dbReference type="FunFam" id="3.30.70.270:FF:000020">
    <property type="entry name" value="Transposon Tf2-6 polyprotein-like Protein"/>
    <property type="match status" value="1"/>
</dbReference>
<dbReference type="GO" id="GO:0015074">
    <property type="term" value="P:DNA integration"/>
    <property type="evidence" value="ECO:0007669"/>
    <property type="project" value="InterPro"/>
</dbReference>
<dbReference type="GO" id="GO:0004519">
    <property type="term" value="F:endonuclease activity"/>
    <property type="evidence" value="ECO:0007669"/>
    <property type="project" value="UniProtKB-KW"/>
</dbReference>
<dbReference type="GO" id="GO:0003964">
    <property type="term" value="F:RNA-directed DNA polymerase activity"/>
    <property type="evidence" value="ECO:0007669"/>
    <property type="project" value="UniProtKB-KW"/>
</dbReference>
<evidence type="ECO:0000256" key="5">
    <source>
        <dbReference type="ARBA" id="ARBA00022759"/>
    </source>
</evidence>
<dbReference type="AlphaFoldDB" id="A0A2Z7A4U3"/>
<dbReference type="FunFam" id="1.10.340.70:FF:000001">
    <property type="entry name" value="Retrovirus-related Pol polyprotein from transposon gypsy-like Protein"/>
    <property type="match status" value="1"/>
</dbReference>
<keyword evidence="12" id="KW-1185">Reference proteome</keyword>
<dbReference type="PANTHER" id="PTHR37984:SF5">
    <property type="entry name" value="PROTEIN NYNRIN-LIKE"/>
    <property type="match status" value="1"/>
</dbReference>
<dbReference type="InterPro" id="IPR043502">
    <property type="entry name" value="DNA/RNA_pol_sf"/>
</dbReference>
<keyword evidence="2" id="KW-0808">Transferase</keyword>
<dbReference type="GO" id="GO:0008233">
    <property type="term" value="F:peptidase activity"/>
    <property type="evidence" value="ECO:0007669"/>
    <property type="project" value="UniProtKB-KW"/>
</dbReference>
<dbReference type="Gene3D" id="3.10.10.10">
    <property type="entry name" value="HIV Type 1 Reverse Transcriptase, subunit A, domain 1"/>
    <property type="match status" value="1"/>
</dbReference>
<dbReference type="Gene3D" id="3.30.420.10">
    <property type="entry name" value="Ribonuclease H-like superfamily/Ribonuclease H"/>
    <property type="match status" value="1"/>
</dbReference>
<evidence type="ECO:0008006" key="13">
    <source>
        <dbReference type="Google" id="ProtNLM"/>
    </source>
</evidence>
<dbReference type="Pfam" id="PF17919">
    <property type="entry name" value="RT_RNaseH_2"/>
    <property type="match status" value="1"/>
</dbReference>
<dbReference type="PANTHER" id="PTHR37984">
    <property type="entry name" value="PROTEIN CBG26694"/>
    <property type="match status" value="1"/>
</dbReference>
<evidence type="ECO:0000259" key="10">
    <source>
        <dbReference type="PROSITE" id="PS50994"/>
    </source>
</evidence>
<evidence type="ECO:0000313" key="12">
    <source>
        <dbReference type="Proteomes" id="UP000250235"/>
    </source>
</evidence>
<name>A0A2Z7A4U3_9LAMI</name>
<feature type="domain" description="Integrase catalytic" evidence="10">
    <location>
        <begin position="454"/>
        <end position="616"/>
    </location>
</feature>
<dbReference type="InterPro" id="IPR041588">
    <property type="entry name" value="Integrase_H2C2"/>
</dbReference>
<dbReference type="OrthoDB" id="2013610at2759"/>
<evidence type="ECO:0000313" key="11">
    <source>
        <dbReference type="EMBL" id="KZV13985.1"/>
    </source>
</evidence>
<dbReference type="PROSITE" id="PS50994">
    <property type="entry name" value="INTEGRASE"/>
    <property type="match status" value="1"/>
</dbReference>
<protein>
    <recommendedName>
        <fullName evidence="13">Peroxidase 64</fullName>
    </recommendedName>
</protein>
<dbReference type="InterPro" id="IPR043128">
    <property type="entry name" value="Rev_trsase/Diguanyl_cyclase"/>
</dbReference>
<dbReference type="EMBL" id="KV023151">
    <property type="protein sequence ID" value="KZV13985.1"/>
    <property type="molecule type" value="Genomic_DNA"/>
</dbReference>
<dbReference type="Pfam" id="PF00078">
    <property type="entry name" value="RVT_1"/>
    <property type="match status" value="1"/>
</dbReference>
<evidence type="ECO:0000256" key="2">
    <source>
        <dbReference type="ARBA" id="ARBA00022679"/>
    </source>
</evidence>
<evidence type="ECO:0000256" key="6">
    <source>
        <dbReference type="ARBA" id="ARBA00022801"/>
    </source>
</evidence>
<evidence type="ECO:0000256" key="8">
    <source>
        <dbReference type="ARBA" id="ARBA00023268"/>
    </source>
</evidence>
<dbReference type="Gene3D" id="1.10.340.70">
    <property type="match status" value="1"/>
</dbReference>
<dbReference type="CDD" id="cd09274">
    <property type="entry name" value="RNase_HI_RT_Ty3"/>
    <property type="match status" value="1"/>
</dbReference>
<dbReference type="CDD" id="cd01647">
    <property type="entry name" value="RT_LTR"/>
    <property type="match status" value="1"/>
</dbReference>
<dbReference type="InterPro" id="IPR050951">
    <property type="entry name" value="Retrovirus_Pol_polyprotein"/>
</dbReference>
<evidence type="ECO:0000256" key="3">
    <source>
        <dbReference type="ARBA" id="ARBA00022695"/>
    </source>
</evidence>
<evidence type="ECO:0000256" key="1">
    <source>
        <dbReference type="ARBA" id="ARBA00022670"/>
    </source>
</evidence>
<dbReference type="InterPro" id="IPR041577">
    <property type="entry name" value="RT_RNaseH_2"/>
</dbReference>
<dbReference type="InterPro" id="IPR036397">
    <property type="entry name" value="RNaseH_sf"/>
</dbReference>
<keyword evidence="1" id="KW-0645">Protease</keyword>
<dbReference type="Gene3D" id="3.30.70.270">
    <property type="match status" value="2"/>
</dbReference>
<evidence type="ECO:0000259" key="9">
    <source>
        <dbReference type="PROSITE" id="PS50878"/>
    </source>
</evidence>
<dbReference type="Proteomes" id="UP000250235">
    <property type="component" value="Unassembled WGS sequence"/>
</dbReference>
<dbReference type="InterPro" id="IPR001584">
    <property type="entry name" value="Integrase_cat-core"/>
</dbReference>
<organism evidence="11 12">
    <name type="scientific">Dorcoceras hygrometricum</name>
    <dbReference type="NCBI Taxonomy" id="472368"/>
    <lineage>
        <taxon>Eukaryota</taxon>
        <taxon>Viridiplantae</taxon>
        <taxon>Streptophyta</taxon>
        <taxon>Embryophyta</taxon>
        <taxon>Tracheophyta</taxon>
        <taxon>Spermatophyta</taxon>
        <taxon>Magnoliopsida</taxon>
        <taxon>eudicotyledons</taxon>
        <taxon>Gunneridae</taxon>
        <taxon>Pentapetalae</taxon>
        <taxon>asterids</taxon>
        <taxon>lamiids</taxon>
        <taxon>Lamiales</taxon>
        <taxon>Gesneriaceae</taxon>
        <taxon>Didymocarpoideae</taxon>
        <taxon>Trichosporeae</taxon>
        <taxon>Loxocarpinae</taxon>
        <taxon>Dorcoceras</taxon>
    </lineage>
</organism>
<keyword evidence="4" id="KW-0540">Nuclease</keyword>